<evidence type="ECO:0000313" key="2">
    <source>
        <dbReference type="Proteomes" id="UP000642829"/>
    </source>
</evidence>
<gene>
    <name evidence="1" type="ORF">GCM10007047_17510</name>
</gene>
<accession>A0A8J3GEV4</accession>
<name>A0A8J3GEV4_9BACT</name>
<sequence>MRFVFIDESGGALFLKDGNQYKQISNVPYSISSPVQVSPGERLEIYKNVSSVDPEQKLTRVKVATLTAPSPTEDDSTSVLSVIRLTGGESGFQNVYYDDDTREFPERSFRVLNLGQRSMAIALDDIRATVDPGEAKILQPEPDRKNRVSVQVAESGSTGWQMLYQSVAMLRPSERVTGVLVFSPSGMRHTYTEDEIKVFGEPPPGHVWLTYTEKL</sequence>
<protein>
    <submittedName>
        <fullName evidence="1">Uncharacterized protein</fullName>
    </submittedName>
</protein>
<dbReference type="EMBL" id="BMXG01000009">
    <property type="protein sequence ID" value="GHC01511.1"/>
    <property type="molecule type" value="Genomic_DNA"/>
</dbReference>
<reference evidence="1" key="2">
    <citation type="submission" date="2020-09" db="EMBL/GenBank/DDBJ databases">
        <authorList>
            <person name="Sun Q."/>
            <person name="Kim S."/>
        </authorList>
    </citation>
    <scope>NUCLEOTIDE SEQUENCE</scope>
    <source>
        <strain evidence="1">KCTC 12870</strain>
    </source>
</reference>
<evidence type="ECO:0000313" key="1">
    <source>
        <dbReference type="EMBL" id="GHC01511.1"/>
    </source>
</evidence>
<reference evidence="1" key="1">
    <citation type="journal article" date="2014" name="Int. J. Syst. Evol. Microbiol.">
        <title>Complete genome sequence of Corynebacterium casei LMG S-19264T (=DSM 44701T), isolated from a smear-ripened cheese.</title>
        <authorList>
            <consortium name="US DOE Joint Genome Institute (JGI-PGF)"/>
            <person name="Walter F."/>
            <person name="Albersmeier A."/>
            <person name="Kalinowski J."/>
            <person name="Ruckert C."/>
        </authorList>
    </citation>
    <scope>NUCLEOTIDE SEQUENCE</scope>
    <source>
        <strain evidence="1">KCTC 12870</strain>
    </source>
</reference>
<dbReference type="Proteomes" id="UP000642829">
    <property type="component" value="Unassembled WGS sequence"/>
</dbReference>
<dbReference type="AlphaFoldDB" id="A0A8J3GEV4"/>
<proteinExistence type="predicted"/>
<comment type="caution">
    <text evidence="1">The sequence shown here is derived from an EMBL/GenBank/DDBJ whole genome shotgun (WGS) entry which is preliminary data.</text>
</comment>
<keyword evidence="2" id="KW-1185">Reference proteome</keyword>
<organism evidence="1 2">
    <name type="scientific">Cerasicoccus arenae</name>
    <dbReference type="NCBI Taxonomy" id="424488"/>
    <lineage>
        <taxon>Bacteria</taxon>
        <taxon>Pseudomonadati</taxon>
        <taxon>Verrucomicrobiota</taxon>
        <taxon>Opitutia</taxon>
        <taxon>Puniceicoccales</taxon>
        <taxon>Cerasicoccaceae</taxon>
        <taxon>Cerasicoccus</taxon>
    </lineage>
</organism>